<organism evidence="1 2">
    <name type="scientific">Raineya orbicola</name>
    <dbReference type="NCBI Taxonomy" id="2016530"/>
    <lineage>
        <taxon>Bacteria</taxon>
        <taxon>Pseudomonadati</taxon>
        <taxon>Bacteroidota</taxon>
        <taxon>Cytophagia</taxon>
        <taxon>Cytophagales</taxon>
        <taxon>Raineyaceae</taxon>
        <taxon>Raineya</taxon>
    </lineage>
</organism>
<evidence type="ECO:0000313" key="1">
    <source>
        <dbReference type="EMBL" id="PKQ65318.1"/>
    </source>
</evidence>
<protein>
    <submittedName>
        <fullName evidence="1">Uncharacterized protein</fullName>
    </submittedName>
</protein>
<dbReference type="OrthoDB" id="961625at2"/>
<dbReference type="Proteomes" id="UP000233387">
    <property type="component" value="Unassembled WGS sequence"/>
</dbReference>
<gene>
    <name evidence="1" type="ORF">Rain11_2543</name>
</gene>
<dbReference type="RefSeq" id="WP_101359800.1">
    <property type="nucleotide sequence ID" value="NZ_NKXO01000059.1"/>
</dbReference>
<proteinExistence type="predicted"/>
<dbReference type="AlphaFoldDB" id="A0A2N3I4T9"/>
<accession>A0A2N3I4T9</accession>
<sequence length="109" mass="12655">MKNKFYILLGTFLLLFLWLIGTNANLLFLQKKNQATEKQEKPFKEQISAYEVKATFSGFSVTGLQTNYFLLFEVSFAVLETEICSFSRPIFRIAFFEKIFEHLIAPQAP</sequence>
<keyword evidence="2" id="KW-1185">Reference proteome</keyword>
<reference evidence="1 2" key="1">
    <citation type="submission" date="2017-06" db="EMBL/GenBank/DDBJ databases">
        <title>Raineya orbicola gen. nov., sp. nov. a slightly thermophilic bacterium of the phylum Bacteroidetes and the description of Raineyaceae fam. nov.</title>
        <authorList>
            <person name="Albuquerque L."/>
            <person name="Polonia A.R.M."/>
            <person name="Barroso C."/>
            <person name="Froufe H.J.C."/>
            <person name="Lage O."/>
            <person name="Lobo-Da-Cunha A."/>
            <person name="Egas C."/>
            <person name="Da Costa M.S."/>
        </authorList>
    </citation>
    <scope>NUCLEOTIDE SEQUENCE [LARGE SCALE GENOMIC DNA]</scope>
    <source>
        <strain evidence="1 2">SPSPC-11</strain>
    </source>
</reference>
<evidence type="ECO:0000313" key="2">
    <source>
        <dbReference type="Proteomes" id="UP000233387"/>
    </source>
</evidence>
<comment type="caution">
    <text evidence="1">The sequence shown here is derived from an EMBL/GenBank/DDBJ whole genome shotgun (WGS) entry which is preliminary data.</text>
</comment>
<dbReference type="EMBL" id="NKXO01000059">
    <property type="protein sequence ID" value="PKQ65318.1"/>
    <property type="molecule type" value="Genomic_DNA"/>
</dbReference>
<name>A0A2N3I4T9_9BACT</name>